<dbReference type="RefSeq" id="WP_070802729.1">
    <property type="nucleotide sequence ID" value="NZ_MLTE01000018.1"/>
</dbReference>
<protein>
    <submittedName>
        <fullName evidence="3">TolC family protein</fullName>
    </submittedName>
</protein>
<evidence type="ECO:0000313" key="4">
    <source>
        <dbReference type="EMBL" id="MIK94702.1"/>
    </source>
</evidence>
<keyword evidence="1" id="KW-0175">Coiled coil</keyword>
<dbReference type="Proteomes" id="UP000839834">
    <property type="component" value="Unassembled WGS sequence"/>
</dbReference>
<dbReference type="Proteomes" id="UP000839530">
    <property type="component" value="Unassembled WGS sequence"/>
</dbReference>
<evidence type="ECO:0000313" key="3">
    <source>
        <dbReference type="EMBL" id="EAA8668433.1"/>
    </source>
</evidence>
<feature type="chain" id="PRO_5036338607" evidence="2">
    <location>
        <begin position="22"/>
        <end position="404"/>
    </location>
</feature>
<organism evidence="6">
    <name type="scientific">Salmonella enterica</name>
    <name type="common">Salmonella choleraesuis</name>
    <dbReference type="NCBI Taxonomy" id="28901"/>
    <lineage>
        <taxon>Bacteria</taxon>
        <taxon>Pseudomonadati</taxon>
        <taxon>Pseudomonadota</taxon>
        <taxon>Gammaproteobacteria</taxon>
        <taxon>Enterobacterales</taxon>
        <taxon>Enterobacteriaceae</taxon>
        <taxon>Salmonella</taxon>
    </lineage>
</organism>
<dbReference type="InterPro" id="IPR010131">
    <property type="entry name" value="MdtP/NodT-like"/>
</dbReference>
<feature type="signal peptide" evidence="2">
    <location>
        <begin position="1"/>
        <end position="21"/>
    </location>
</feature>
<keyword evidence="2" id="KW-0732">Signal</keyword>
<dbReference type="AlphaFoldDB" id="A0A3F3IUX2"/>
<dbReference type="EMBL" id="MLTE01000018">
    <property type="protein sequence ID" value="OHJ48206.1"/>
    <property type="molecule type" value="Genomic_DNA"/>
</dbReference>
<dbReference type="SUPFAM" id="SSF56954">
    <property type="entry name" value="Outer membrane efflux proteins (OEP)"/>
    <property type="match status" value="1"/>
</dbReference>
<dbReference type="EMBL" id="AAACVH010000082">
    <property type="protein sequence ID" value="EAA8668433.1"/>
    <property type="molecule type" value="Genomic_DNA"/>
</dbReference>
<reference evidence="6" key="1">
    <citation type="submission" date="2016-09" db="EMBL/GenBank/DDBJ databases">
        <title>Whole genome sequencing of Salmonella enterica.</title>
        <authorList>
            <person name="Bell R."/>
        </authorList>
    </citation>
    <scope>NUCLEOTIDE SEQUENCE [LARGE SCALE GENOMIC DNA]</scope>
    <source>
        <strain evidence="6">CFSAN044929</strain>
    </source>
</reference>
<dbReference type="Gene3D" id="1.20.1600.10">
    <property type="entry name" value="Outer membrane efflux proteins (OEP)"/>
    <property type="match status" value="1"/>
</dbReference>
<dbReference type="Proteomes" id="UP000885283">
    <property type="component" value="Unassembled WGS sequence"/>
</dbReference>
<dbReference type="Proteomes" id="UP000866740">
    <property type="component" value="Unassembled WGS sequence"/>
</dbReference>
<accession>A0A3F3IUX2</accession>
<dbReference type="GO" id="GO:0015562">
    <property type="term" value="F:efflux transmembrane transporter activity"/>
    <property type="evidence" value="ECO:0007669"/>
    <property type="project" value="InterPro"/>
</dbReference>
<dbReference type="EMBL" id="RSUV01000016">
    <property type="protein sequence ID" value="MIV45710.1"/>
    <property type="molecule type" value="Genomic_DNA"/>
</dbReference>
<dbReference type="EMBL" id="RSMR01000046">
    <property type="protein sequence ID" value="MIK94702.1"/>
    <property type="molecule type" value="Genomic_DNA"/>
</dbReference>
<sequence>MKKKMMILSLISWMMAFNVNAVGHCMINKWFDKTVKSKSVKLEQTGKDTERKDIFLSQLPSVSLAAGKSVNQKKDSHQLINIKNYSPEMNLSVNLYSGGRTFLDLDENDLEHKALTMKMMSERNEYVYALLSSVFSLKTMSSNQNDLSEQIRLYERNREVYSHLVNSGKKPKIELDLINASIADLHVQYDMMTNNKKRVLLDAERRFVITENELIKINYSDFNDCIEYKDIELKQKEIETERERANIHMKKIEKQMLPDITLSAGLAPTYEGGHVNYSKPDYQVSVGLSVNLSTIFKQNNDKESEITRLRQSELQFEEAVISYAGKRDEVISELQNTRLQLEVLYKNMETEQRKLDFVKEQMESGKESFLYYMDMLNRMLLLKSGISDMNNRKEYYEVLFSFFN</sequence>
<dbReference type="PANTHER" id="PTHR30203:SF30">
    <property type="entry name" value="OUTER MEMBRANE PROTEIN-RELATED"/>
    <property type="match status" value="1"/>
</dbReference>
<dbReference type="GO" id="GO:0009279">
    <property type="term" value="C:cell outer membrane"/>
    <property type="evidence" value="ECO:0007669"/>
    <property type="project" value="UniProtKB-SubCell"/>
</dbReference>
<gene>
    <name evidence="5" type="ORF">A7E06_19890</name>
    <name evidence="6" type="ORF">A7S51_21565</name>
    <name evidence="4" type="ORF">KO51_25315</name>
    <name evidence="3" type="ORF">NL99_26675</name>
</gene>
<evidence type="ECO:0000313" key="6">
    <source>
        <dbReference type="EMBL" id="OHJ48206.1"/>
    </source>
</evidence>
<dbReference type="PANTHER" id="PTHR30203">
    <property type="entry name" value="OUTER MEMBRANE CATION EFFLUX PROTEIN"/>
    <property type="match status" value="1"/>
</dbReference>
<evidence type="ECO:0000256" key="2">
    <source>
        <dbReference type="SAM" id="SignalP"/>
    </source>
</evidence>
<evidence type="ECO:0000313" key="5">
    <source>
        <dbReference type="EMBL" id="MIV45710.1"/>
    </source>
</evidence>
<reference evidence="3" key="2">
    <citation type="submission" date="2018-08" db="EMBL/GenBank/DDBJ databases">
        <authorList>
            <consortium name="GenomeTrakr network: Whole genome sequencing for foodborne pathogen traceback"/>
        </authorList>
    </citation>
    <scope>NUCLEOTIDE SEQUENCE [LARGE SCALE GENOMIC DNA]</scope>
    <source>
        <strain evidence="5">CFSAN048114</strain>
        <strain evidence="4">FLUFL-1338</strain>
        <strain evidence="3">FLUFL-367</strain>
    </source>
</reference>
<name>A0A3F3IUX2_SALER</name>
<comment type="caution">
    <text evidence="6">The sequence shown here is derived from an EMBL/GenBank/DDBJ whole genome shotgun (WGS) entry which is preliminary data.</text>
</comment>
<proteinExistence type="predicted"/>
<evidence type="ECO:0000256" key="1">
    <source>
        <dbReference type="SAM" id="Coils"/>
    </source>
</evidence>
<feature type="coiled-coil region" evidence="1">
    <location>
        <begin position="331"/>
        <end position="368"/>
    </location>
</feature>